<dbReference type="EnsemblPlants" id="OGLUM02G13980.1">
    <property type="protein sequence ID" value="OGLUM02G13980.1"/>
    <property type="gene ID" value="OGLUM02G13980"/>
</dbReference>
<dbReference type="Pfam" id="PF24655">
    <property type="entry name" value="DUF7645"/>
    <property type="match status" value="1"/>
</dbReference>
<proteinExistence type="predicted"/>
<sequence length="1705" mass="193061">MGMDMLVSAALEEVCARLSLGLPVTEMWTALSGAFNMAGLPMDLAVKRVLFARLIALPVISLVVEGVLAHPPWMDMEEAERYGARLLASRPLRDNFLGIYDHRCSASKLSDIQRKTLELIGASRTSGLTQRSLSKEAEIKGNNFHYVVKTLKSQGLIVGKQAIAKINTQAKRKAVSQDKHVISTNSLYLSRYAKNLNMNSYQRIEITKPKLGCNEETNIDALQEDETLSVDYKNDVSIHDYLPAMKAICDKLEEASGKVLAVSDIKKDLSYRMQPGHRAWRNVLHRLLGAQLVEKIAANVDDKIVHCLRLLKRFNPDEFKPKGTISNYKLGKKGLETDQVMELPLDNCIYDMIDAQGPKGITLIEVVTERSDTIATTTGTGCGGRSRLGKRLGGKYNNSKELHDRVSSMHDRFNLTVEVEVVGKSKQGRVWTSKNFSLYNATLRNCDVPDDHDYCSVWPLIPSEEPTSVSPYGFVVNNKLLFEEDCHLNSHEACVGVSQPVEQDKVAFQRKRHCWPTSISDDRRQKRIIHILKKHSFVLMVELHKWLERVEKENRKIFDRKTLIRTLDKLQQEVMSPELMDQIRNRLRNFDSQSRSGAAAKLKQKQDTAAIHGLRVQRRVKVKKISISEAIHDNGFIAAIKKMPLELFLQVVGSAKVHTLIKKCSLGKTLSDIYNQLMDTHAKGRLSRLINILDKLKLIGLLNGYIEDSNVQPDDLPTHSLELRPYIEEPTPRIILSSHVNGNHCPKFRHDFQLSKLESVDTYWETLKYSYVTAGSAETSAFPGCCVPELGKRLGGKYNNSKELHDRVSSMHDRFNLTVEVEVVGKSKQGRVWTSKNFSLYNATLRNCDVPDDHDYCSVWPLIPSEEPTSVSPYGFVVNNKLLFEEDCHLNSHEACVGVSQPVEQDKVAFQRKRHCWPTSISDDRRQKRIIHILKKHSFVLMVELHKWLERVEKENRKIFDRKTLIRTLDKLQQEVMSPELMDQIRNRLRNFDSQSRSGAAAKLKQKQDTAAIHGLRVQRRVKVKKISISEAIHDNGFIAIKKMPLELFLQVVGSAKVHTLIKKCSLGKTLSDIYNQLMDTHAKGRLSRLINILDKLKLIGLLNGYIEDSNVQPDDLPTHSLELRPYIEEPTPRIILSSHVNGNHCPKFRHDFQLSKLESVDTYWETLKYSYVTAGSAETSAFPGCCVPEVSHPRSWSSVRVMTTDQRLELQQRLMNESETGKLSYKVCHTIAKELNLSLQQVLCASSRQLHGQASMSGTQNQRKFSSRSTSQKRKRSAIEISMKFIKQKAEASGSAEQRKEITDIISSTSTERGFPEHAKLSRHSSSIHESKSMPILFKSHENVIKFNEAEITKRGVCKSLAISNALELLKVFFLSSSSGSEVQATLTATFQLYSEREILTAVSFLRDKNFLVTGNGMKPATLSGKFFIDASRSPFPFGSGKKASEFSKWLIGQQKNTTDSTVYWYPDLQCGEIVHLFSLVFSGELLISPSLPSEGVGETDEPSSFRPFIKDSSELDDCTHKRKAVELISSKSKKRKPLPKIDTDFCYRREKGFPGIQVALNQERIQTSNLMQVLHHKECLMFTLAREMGSKDVDSQVERSEMLTDLNNSSSFRCLLSASHLENSYTGWPWDAMKIYAEQLPSLSCSILSSDLFRNAFCIIHQSGEQGVNLREISQALHPLGMQYIELVVDTLERFQLAIKVER</sequence>
<feature type="domain" description="General transcription factor 3C polypeptide 1 winged-helix" evidence="3">
    <location>
        <begin position="3"/>
        <end position="100"/>
    </location>
</feature>
<dbReference type="InterPro" id="IPR007309">
    <property type="entry name" value="TFIIIC_Bblock-bd"/>
</dbReference>
<dbReference type="STRING" id="40148.A0A0D9YR58"/>
<dbReference type="InterPro" id="IPR056063">
    <property type="entry name" value="DUF7646"/>
</dbReference>
<dbReference type="InterPro" id="IPR056062">
    <property type="entry name" value="DUF7645"/>
</dbReference>
<dbReference type="Pfam" id="PF24538">
    <property type="entry name" value="DUF7599"/>
    <property type="match status" value="1"/>
</dbReference>
<dbReference type="InterPro" id="IPR056020">
    <property type="entry name" value="DUF7599"/>
</dbReference>
<dbReference type="Pfam" id="PF24658">
    <property type="entry name" value="DUF7647"/>
    <property type="match status" value="2"/>
</dbReference>
<dbReference type="GO" id="GO:0042791">
    <property type="term" value="P:5S class rRNA transcription by RNA polymerase III"/>
    <property type="evidence" value="ECO:0007669"/>
    <property type="project" value="TreeGrafter"/>
</dbReference>
<feature type="domain" description="B-block binding subunit of TFIIIC" evidence="2">
    <location>
        <begin position="111"/>
        <end position="195"/>
    </location>
</feature>
<feature type="region of interest" description="Disordered" evidence="1">
    <location>
        <begin position="1253"/>
        <end position="1277"/>
    </location>
</feature>
<evidence type="ECO:0000313" key="10">
    <source>
        <dbReference type="Proteomes" id="UP000026961"/>
    </source>
</evidence>
<dbReference type="GO" id="GO:0006384">
    <property type="term" value="P:transcription initiation at RNA polymerase III promoter"/>
    <property type="evidence" value="ECO:0007669"/>
    <property type="project" value="InterPro"/>
</dbReference>
<dbReference type="InterPro" id="IPR056467">
    <property type="entry name" value="eWH_GTF3C1"/>
</dbReference>
<evidence type="ECO:0000259" key="8">
    <source>
        <dbReference type="Pfam" id="PF24658"/>
    </source>
</evidence>
<feature type="domain" description="DUF7647" evidence="8">
    <location>
        <begin position="638"/>
        <end position="790"/>
    </location>
</feature>
<dbReference type="Gramene" id="OGLUM02G13980.1">
    <property type="protein sequence ID" value="OGLUM02G13980.1"/>
    <property type="gene ID" value="OGLUM02G13980"/>
</dbReference>
<protein>
    <submittedName>
        <fullName evidence="9">Uncharacterized protein</fullName>
    </submittedName>
</protein>
<feature type="compositionally biased region" description="Polar residues" evidence="1">
    <location>
        <begin position="1253"/>
        <end position="1263"/>
    </location>
</feature>
<feature type="domain" description="GTF3C1 extended winged-helix" evidence="4">
    <location>
        <begin position="922"/>
        <end position="975"/>
    </location>
</feature>
<reference evidence="9" key="1">
    <citation type="submission" date="2015-04" db="UniProtKB">
        <authorList>
            <consortium name="EnsemblPlants"/>
        </authorList>
    </citation>
    <scope>IDENTIFICATION</scope>
</reference>
<dbReference type="Pfam" id="PF23704">
    <property type="entry name" value="WHD_GTF3C1_N"/>
    <property type="match status" value="1"/>
</dbReference>
<dbReference type="InterPro" id="IPR056064">
    <property type="entry name" value="DUF7647"/>
</dbReference>
<evidence type="ECO:0000259" key="4">
    <source>
        <dbReference type="Pfam" id="PF24101"/>
    </source>
</evidence>
<feature type="domain" description="DUF7645" evidence="6">
    <location>
        <begin position="1199"/>
        <end position="1251"/>
    </location>
</feature>
<feature type="domain" description="GTF3C1 extended winged-helix" evidence="4">
    <location>
        <begin position="520"/>
        <end position="573"/>
    </location>
</feature>
<dbReference type="Pfam" id="PF24657">
    <property type="entry name" value="DUF7646"/>
    <property type="match status" value="2"/>
</dbReference>
<dbReference type="PANTHER" id="PTHR15180:SF3">
    <property type="entry name" value="B-BLOCK BINDING SUBUNIT OF TFIIIC DOMAIN-CONTAINING PROTEIN"/>
    <property type="match status" value="1"/>
</dbReference>
<reference evidence="9" key="2">
    <citation type="submission" date="2018-05" db="EMBL/GenBank/DDBJ databases">
        <title>OgluRS3 (Oryza glumaepatula Reference Sequence Version 3).</title>
        <authorList>
            <person name="Zhang J."/>
            <person name="Kudrna D."/>
            <person name="Lee S."/>
            <person name="Talag J."/>
            <person name="Welchert J."/>
            <person name="Wing R.A."/>
        </authorList>
    </citation>
    <scope>NUCLEOTIDE SEQUENCE [LARGE SCALE GENOMIC DNA]</scope>
</reference>
<dbReference type="GO" id="GO:0000127">
    <property type="term" value="C:transcription factor TFIIIC complex"/>
    <property type="evidence" value="ECO:0007669"/>
    <property type="project" value="InterPro"/>
</dbReference>
<accession>A0A0D9YR58</accession>
<evidence type="ECO:0000259" key="6">
    <source>
        <dbReference type="Pfam" id="PF24655"/>
    </source>
</evidence>
<name>A0A0D9YR58_9ORYZ</name>
<dbReference type="Pfam" id="PF24101">
    <property type="entry name" value="WHD_GTF3C1"/>
    <property type="match status" value="2"/>
</dbReference>
<feature type="domain" description="DUF7646" evidence="7">
    <location>
        <begin position="388"/>
        <end position="438"/>
    </location>
</feature>
<feature type="domain" description="DUF7599" evidence="5">
    <location>
        <begin position="239"/>
        <end position="322"/>
    </location>
</feature>
<organism evidence="9">
    <name type="scientific">Oryza glumipatula</name>
    <dbReference type="NCBI Taxonomy" id="40148"/>
    <lineage>
        <taxon>Eukaryota</taxon>
        <taxon>Viridiplantae</taxon>
        <taxon>Streptophyta</taxon>
        <taxon>Embryophyta</taxon>
        <taxon>Tracheophyta</taxon>
        <taxon>Spermatophyta</taxon>
        <taxon>Magnoliopsida</taxon>
        <taxon>Liliopsida</taxon>
        <taxon>Poales</taxon>
        <taxon>Poaceae</taxon>
        <taxon>BOP clade</taxon>
        <taxon>Oryzoideae</taxon>
        <taxon>Oryzeae</taxon>
        <taxon>Oryzinae</taxon>
        <taxon>Oryza</taxon>
    </lineage>
</organism>
<evidence type="ECO:0000259" key="7">
    <source>
        <dbReference type="Pfam" id="PF24657"/>
    </source>
</evidence>
<dbReference type="eggNOG" id="ENOG502QPUA">
    <property type="taxonomic scope" value="Eukaryota"/>
</dbReference>
<dbReference type="PANTHER" id="PTHR15180">
    <property type="entry name" value="GENERAL TRANSCRIPTION FACTOR 3C POLYPEPTIDE 1"/>
    <property type="match status" value="1"/>
</dbReference>
<evidence type="ECO:0000259" key="5">
    <source>
        <dbReference type="Pfam" id="PF24538"/>
    </source>
</evidence>
<dbReference type="Proteomes" id="UP000026961">
    <property type="component" value="Chromosome 2"/>
</dbReference>
<dbReference type="InterPro" id="IPR056428">
    <property type="entry name" value="WH_GTF3C1"/>
</dbReference>
<evidence type="ECO:0000313" key="9">
    <source>
        <dbReference type="EnsemblPlants" id="OGLUM02G13980.1"/>
    </source>
</evidence>
<evidence type="ECO:0000259" key="3">
    <source>
        <dbReference type="Pfam" id="PF23704"/>
    </source>
</evidence>
<evidence type="ECO:0000256" key="1">
    <source>
        <dbReference type="SAM" id="MobiDB-lite"/>
    </source>
</evidence>
<keyword evidence="10" id="KW-1185">Reference proteome</keyword>
<evidence type="ECO:0000259" key="2">
    <source>
        <dbReference type="Pfam" id="PF04182"/>
    </source>
</evidence>
<dbReference type="GO" id="GO:0003677">
    <property type="term" value="F:DNA binding"/>
    <property type="evidence" value="ECO:0007669"/>
    <property type="project" value="InterPro"/>
</dbReference>
<dbReference type="Pfam" id="PF04182">
    <property type="entry name" value="B-block_TFIIIC"/>
    <property type="match status" value="1"/>
</dbReference>
<dbReference type="InterPro" id="IPR044210">
    <property type="entry name" value="Tfc3-like"/>
</dbReference>
<feature type="domain" description="DUF7647" evidence="8">
    <location>
        <begin position="1040"/>
        <end position="1198"/>
    </location>
</feature>
<feature type="domain" description="DUF7646" evidence="7">
    <location>
        <begin position="331"/>
        <end position="368"/>
    </location>
</feature>